<dbReference type="Gene3D" id="3.40.50.720">
    <property type="entry name" value="NAD(P)-binding Rossmann-like Domain"/>
    <property type="match status" value="1"/>
</dbReference>
<evidence type="ECO:0000256" key="2">
    <source>
        <dbReference type="ARBA" id="ARBA00023002"/>
    </source>
</evidence>
<dbReference type="InterPro" id="IPR045312">
    <property type="entry name" value="PCBER-like"/>
</dbReference>
<dbReference type="InterPro" id="IPR051609">
    <property type="entry name" value="NmrA/Isoflavone_reductase-like"/>
</dbReference>
<dbReference type="SUPFAM" id="SSF51735">
    <property type="entry name" value="NAD(P)-binding Rossmann-fold domains"/>
    <property type="match status" value="1"/>
</dbReference>
<dbReference type="OrthoDB" id="9984533at2759"/>
<dbReference type="InterPro" id="IPR036291">
    <property type="entry name" value="NAD(P)-bd_dom_sf"/>
</dbReference>
<dbReference type="EMBL" id="VCHE01000163">
    <property type="protein sequence ID" value="KAB2569867.1"/>
    <property type="molecule type" value="Genomic_DNA"/>
</dbReference>
<dbReference type="Pfam" id="PF05368">
    <property type="entry name" value="NmrA"/>
    <property type="match status" value="1"/>
</dbReference>
<protein>
    <recommendedName>
        <fullName evidence="3">NmrA-like domain-containing protein</fullName>
    </recommendedName>
</protein>
<keyword evidence="2" id="KW-0560">Oxidoreductase</keyword>
<keyword evidence="5" id="KW-1185">Reference proteome</keyword>
<dbReference type="Proteomes" id="UP000325902">
    <property type="component" value="Unassembled WGS sequence"/>
</dbReference>
<dbReference type="PANTHER" id="PTHR47706">
    <property type="entry name" value="NMRA-LIKE FAMILY PROTEIN"/>
    <property type="match status" value="1"/>
</dbReference>
<sequence>MTSSFIKNVLVIGPTGNVGKSTVKALLDENFHVTGLTRESSTATLPPGVQHLKTDFTPSSLARAFANQDAVVSTISSITPAGALSLQHSLIDAAIAAGVKIFVPSEYGIDTSSRSAADYVPFLADKIATVDYLKAQQDRISWVAVITGSMFDWGLNIPGFGGWNVAARTATIYDGGDVPYEATNLDQVGRAIAKSLRKHEMTRNQYVYVNSFTVTQNEVLRALEGATGEKFSVSQGTVEELWQGGAAKVKEGQPVGVLDMIAGAIYGKGGLAHFSSTKGLWNEKLGLQQENLDEFLGNYVAGKQGSKC</sequence>
<evidence type="ECO:0000256" key="1">
    <source>
        <dbReference type="ARBA" id="ARBA00022857"/>
    </source>
</evidence>
<dbReference type="PANTHER" id="PTHR47706:SF10">
    <property type="entry name" value="NMRA-LIKE DOMAIN-CONTAINING PROTEIN"/>
    <property type="match status" value="1"/>
</dbReference>
<evidence type="ECO:0000313" key="5">
    <source>
        <dbReference type="Proteomes" id="UP000325902"/>
    </source>
</evidence>
<proteinExistence type="predicted"/>
<organism evidence="4 5">
    <name type="scientific">Lasiodiplodia theobromae</name>
    <dbReference type="NCBI Taxonomy" id="45133"/>
    <lineage>
        <taxon>Eukaryota</taxon>
        <taxon>Fungi</taxon>
        <taxon>Dikarya</taxon>
        <taxon>Ascomycota</taxon>
        <taxon>Pezizomycotina</taxon>
        <taxon>Dothideomycetes</taxon>
        <taxon>Dothideomycetes incertae sedis</taxon>
        <taxon>Botryosphaeriales</taxon>
        <taxon>Botryosphaeriaceae</taxon>
        <taxon>Lasiodiplodia</taxon>
    </lineage>
</organism>
<reference evidence="4 5" key="1">
    <citation type="journal article" date="2019" name="Sci. Rep.">
        <title>A multi-omics analysis of the grapevine pathogen Lasiodiplodia theobromae reveals that temperature affects the expression of virulence- and pathogenicity-related genes.</title>
        <authorList>
            <person name="Felix C."/>
            <person name="Meneses R."/>
            <person name="Goncalves M.F.M."/>
            <person name="Tilleman L."/>
            <person name="Duarte A.S."/>
            <person name="Jorrin-Novo J.V."/>
            <person name="Van de Peer Y."/>
            <person name="Deforce D."/>
            <person name="Van Nieuwerburgh F."/>
            <person name="Esteves A.C."/>
            <person name="Alves A."/>
        </authorList>
    </citation>
    <scope>NUCLEOTIDE SEQUENCE [LARGE SCALE GENOMIC DNA]</scope>
    <source>
        <strain evidence="4 5">LA-SOL3</strain>
    </source>
</reference>
<gene>
    <name evidence="4" type="ORF">DBV05_g11456</name>
</gene>
<dbReference type="GO" id="GO:0016491">
    <property type="term" value="F:oxidoreductase activity"/>
    <property type="evidence" value="ECO:0007669"/>
    <property type="project" value="UniProtKB-KW"/>
</dbReference>
<comment type="caution">
    <text evidence="4">The sequence shown here is derived from an EMBL/GenBank/DDBJ whole genome shotgun (WGS) entry which is preliminary data.</text>
</comment>
<dbReference type="InterPro" id="IPR008030">
    <property type="entry name" value="NmrA-like"/>
</dbReference>
<keyword evidence="1" id="KW-0521">NADP</keyword>
<evidence type="ECO:0000313" key="4">
    <source>
        <dbReference type="EMBL" id="KAB2569867.1"/>
    </source>
</evidence>
<dbReference type="CDD" id="cd05259">
    <property type="entry name" value="PCBER_SDR_a"/>
    <property type="match status" value="1"/>
</dbReference>
<feature type="domain" description="NmrA-like" evidence="3">
    <location>
        <begin position="7"/>
        <end position="241"/>
    </location>
</feature>
<evidence type="ECO:0000259" key="3">
    <source>
        <dbReference type="Pfam" id="PF05368"/>
    </source>
</evidence>
<accession>A0A5N5CWX6</accession>
<dbReference type="AlphaFoldDB" id="A0A5N5CWX6"/>
<name>A0A5N5CWX6_9PEZI</name>